<dbReference type="PANTHER" id="PTHR45631">
    <property type="entry name" value="OS07G0107800 PROTEIN-RELATED"/>
    <property type="match status" value="1"/>
</dbReference>
<feature type="compositionally biased region" description="Polar residues" evidence="2">
    <location>
        <begin position="154"/>
        <end position="163"/>
    </location>
</feature>
<accession>A0A811RPS3</accession>
<dbReference type="PANTHER" id="PTHR45631:SF208">
    <property type="entry name" value="PROTEIN KINASE DOMAIN-CONTAINING PROTEIN"/>
    <property type="match status" value="1"/>
</dbReference>
<comment type="subcellular location">
    <subcellularLocation>
        <location evidence="1">Membrane</location>
        <topology evidence="1">Single-pass membrane protein</topology>
    </subcellularLocation>
</comment>
<dbReference type="InterPro" id="IPR024788">
    <property type="entry name" value="Malectin-like_Carb-bd_dom"/>
</dbReference>
<evidence type="ECO:0000256" key="2">
    <source>
        <dbReference type="SAM" id="MobiDB-lite"/>
    </source>
</evidence>
<protein>
    <recommendedName>
        <fullName evidence="3">Malectin-like domain-containing protein</fullName>
    </recommendedName>
</protein>
<evidence type="ECO:0000256" key="1">
    <source>
        <dbReference type="ARBA" id="ARBA00004167"/>
    </source>
</evidence>
<dbReference type="Pfam" id="PF12819">
    <property type="entry name" value="Malectin_like"/>
    <property type="match status" value="1"/>
</dbReference>
<feature type="region of interest" description="Disordered" evidence="2">
    <location>
        <begin position="130"/>
        <end position="169"/>
    </location>
</feature>
<dbReference type="AlphaFoldDB" id="A0A811RPS3"/>
<dbReference type="EMBL" id="CAJGYO010000016">
    <property type="protein sequence ID" value="CAD6271795.1"/>
    <property type="molecule type" value="Genomic_DNA"/>
</dbReference>
<proteinExistence type="predicted"/>
<name>A0A811RPS3_9POAL</name>
<reference evidence="4" key="1">
    <citation type="submission" date="2020-10" db="EMBL/GenBank/DDBJ databases">
        <authorList>
            <person name="Han B."/>
            <person name="Lu T."/>
            <person name="Zhao Q."/>
            <person name="Huang X."/>
            <person name="Zhao Y."/>
        </authorList>
    </citation>
    <scope>NUCLEOTIDE SEQUENCE</scope>
</reference>
<dbReference type="GO" id="GO:0016020">
    <property type="term" value="C:membrane"/>
    <property type="evidence" value="ECO:0007669"/>
    <property type="project" value="UniProtKB-SubCell"/>
</dbReference>
<feature type="domain" description="Malectin-like" evidence="3">
    <location>
        <begin position="6"/>
        <end position="122"/>
    </location>
</feature>
<gene>
    <name evidence="4" type="ORF">NCGR_LOCUS55081</name>
</gene>
<dbReference type="OrthoDB" id="784285at2759"/>
<keyword evidence="5" id="KW-1185">Reference proteome</keyword>
<evidence type="ECO:0000313" key="5">
    <source>
        <dbReference type="Proteomes" id="UP000604825"/>
    </source>
</evidence>
<evidence type="ECO:0000259" key="3">
    <source>
        <dbReference type="Pfam" id="PF12819"/>
    </source>
</evidence>
<feature type="compositionally biased region" description="Polar residues" evidence="2">
    <location>
        <begin position="132"/>
        <end position="141"/>
    </location>
</feature>
<sequence length="175" mass="19631">MLMPNRYPDDPYDRVWIPIIDATDWAVISTTETVQNEYKDLFEAPSKVMQTAITPRDAANSINFHWDSKPQSKGPSLGYIPVFHFADVLQGGGVRQFNININNDKPWSQDYTPRHLYSATSTVPALIATRPGITSPSSRQPPQRCRLSSAPPRFSQSSPSPTLARTRRTVCTIRA</sequence>
<organism evidence="4 5">
    <name type="scientific">Miscanthus lutarioriparius</name>
    <dbReference type="NCBI Taxonomy" id="422564"/>
    <lineage>
        <taxon>Eukaryota</taxon>
        <taxon>Viridiplantae</taxon>
        <taxon>Streptophyta</taxon>
        <taxon>Embryophyta</taxon>
        <taxon>Tracheophyta</taxon>
        <taxon>Spermatophyta</taxon>
        <taxon>Magnoliopsida</taxon>
        <taxon>Liliopsida</taxon>
        <taxon>Poales</taxon>
        <taxon>Poaceae</taxon>
        <taxon>PACMAD clade</taxon>
        <taxon>Panicoideae</taxon>
        <taxon>Andropogonodae</taxon>
        <taxon>Andropogoneae</taxon>
        <taxon>Saccharinae</taxon>
        <taxon>Miscanthus</taxon>
    </lineage>
</organism>
<evidence type="ECO:0000313" key="4">
    <source>
        <dbReference type="EMBL" id="CAD6271795.1"/>
    </source>
</evidence>
<dbReference type="Proteomes" id="UP000604825">
    <property type="component" value="Unassembled WGS sequence"/>
</dbReference>
<comment type="caution">
    <text evidence="4">The sequence shown here is derived from an EMBL/GenBank/DDBJ whole genome shotgun (WGS) entry which is preliminary data.</text>
</comment>